<dbReference type="RefSeq" id="WP_330136740.1">
    <property type="nucleotide sequence ID" value="NZ_JAUTXY010000019.1"/>
</dbReference>
<reference evidence="1 2" key="1">
    <citation type="submission" date="2023-07" db="EMBL/GenBank/DDBJ databases">
        <authorList>
            <person name="Girao M."/>
            <person name="Carvalho M.F."/>
        </authorList>
    </citation>
    <scope>NUCLEOTIDE SEQUENCE [LARGE SCALE GENOMIC DNA]</scope>
    <source>
        <strain evidence="1 2">YIM65754</strain>
    </source>
</reference>
<keyword evidence="2" id="KW-1185">Reference proteome</keyword>
<dbReference type="Proteomes" id="UP001336020">
    <property type="component" value="Unassembled WGS sequence"/>
</dbReference>
<dbReference type="EMBL" id="JAUTXY010000019">
    <property type="protein sequence ID" value="MEE2061582.1"/>
    <property type="molecule type" value="Genomic_DNA"/>
</dbReference>
<name>A0ABU7LK07_9NOCA</name>
<gene>
    <name evidence="1" type="ORF">Q7514_29075</name>
</gene>
<evidence type="ECO:0000313" key="2">
    <source>
        <dbReference type="Proteomes" id="UP001336020"/>
    </source>
</evidence>
<proteinExistence type="predicted"/>
<comment type="caution">
    <text evidence="1">The sequence shown here is derived from an EMBL/GenBank/DDBJ whole genome shotgun (WGS) entry which is preliminary data.</text>
</comment>
<evidence type="ECO:0000313" key="1">
    <source>
        <dbReference type="EMBL" id="MEE2061582.1"/>
    </source>
</evidence>
<accession>A0ABU7LK07</accession>
<sequence>MSHAIASDREGRSWAVISVGATLKARLVSGTATPAVMDLAELIDAYGPLIMAPARSAVTGGFAAIADTVGLVASDPETASIEQIEQIAAFAMSIVRPQGRQGISNPAPPHLCMRASAIEGPAHGEMWGAEVGQKDRRCIDDRVTHPEQSSN</sequence>
<organism evidence="1 2">
    <name type="scientific">Rhodococcus artemisiae</name>
    <dbReference type="NCBI Taxonomy" id="714159"/>
    <lineage>
        <taxon>Bacteria</taxon>
        <taxon>Bacillati</taxon>
        <taxon>Actinomycetota</taxon>
        <taxon>Actinomycetes</taxon>
        <taxon>Mycobacteriales</taxon>
        <taxon>Nocardiaceae</taxon>
        <taxon>Rhodococcus</taxon>
    </lineage>
</organism>
<protein>
    <submittedName>
        <fullName evidence="1">Uncharacterized protein</fullName>
    </submittedName>
</protein>